<evidence type="ECO:0000256" key="1">
    <source>
        <dbReference type="ARBA" id="ARBA00004479"/>
    </source>
</evidence>
<dbReference type="InterPro" id="IPR032675">
    <property type="entry name" value="LRR_dom_sf"/>
</dbReference>
<dbReference type="GO" id="GO:0016020">
    <property type="term" value="C:membrane"/>
    <property type="evidence" value="ECO:0007669"/>
    <property type="project" value="UniProtKB-SubCell"/>
</dbReference>
<evidence type="ECO:0000256" key="3">
    <source>
        <dbReference type="ARBA" id="ARBA00023170"/>
    </source>
</evidence>
<gene>
    <name evidence="4" type="ORF">LSAT_V11C300130070</name>
</gene>
<comment type="subcellular location">
    <subcellularLocation>
        <location evidence="1">Membrane</location>
        <topology evidence="1">Single-pass type I membrane protein</topology>
    </subcellularLocation>
</comment>
<dbReference type="InterPro" id="IPR011009">
    <property type="entry name" value="Kinase-like_dom_sf"/>
</dbReference>
<dbReference type="Pfam" id="PF13855">
    <property type="entry name" value="LRR_8"/>
    <property type="match status" value="1"/>
</dbReference>
<sequence length="331" mass="36888">MDSVKKKIPYEIGKLRQLTDLNLSQNLLPQKIPSEVQSLQNLRKLDLSHNRLSAFKMLLIEIDINLSYNELTSPVSPYAIFGNASLQGNIGLCGNSLFLGHFNKVYSCLALLPIDNKRICLHSPETPLGDEVAYDEILKATNDFDEAYCIGTGGYDIMYKAELHTNNFVAVKKLHHLSFENVDQNGFLNEGSLGSILGSDILAKELDWLTRLLKLDSSNWTAVVGTYGYIVPKLAYTMVATEKCVVYSFGVVALEVIMEKYPGELIISFPILSLDYQLSENVGDSRLPPPSSQVEKQVKSVLSLIRACLNSNPQGRPKMRQVSNILMVNRL</sequence>
<evidence type="ECO:0000313" key="5">
    <source>
        <dbReference type="Proteomes" id="UP000235145"/>
    </source>
</evidence>
<dbReference type="Gene3D" id="3.80.10.10">
    <property type="entry name" value="Ribonuclease Inhibitor"/>
    <property type="match status" value="1"/>
</dbReference>
<comment type="caution">
    <text evidence="4">The sequence shown here is derived from an EMBL/GenBank/DDBJ whole genome shotgun (WGS) entry which is preliminary data.</text>
</comment>
<dbReference type="Gene3D" id="1.10.510.10">
    <property type="entry name" value="Transferase(Phosphotransferase) domain 1"/>
    <property type="match status" value="1"/>
</dbReference>
<evidence type="ECO:0000313" key="4">
    <source>
        <dbReference type="EMBL" id="KAJ0218952.1"/>
    </source>
</evidence>
<dbReference type="PANTHER" id="PTHR48053">
    <property type="entry name" value="LEUCINE RICH REPEAT FAMILY PROTEIN, EXPRESSED"/>
    <property type="match status" value="1"/>
</dbReference>
<dbReference type="GO" id="GO:0004672">
    <property type="term" value="F:protein kinase activity"/>
    <property type="evidence" value="ECO:0000318"/>
    <property type="project" value="GO_Central"/>
</dbReference>
<evidence type="ECO:0008006" key="6">
    <source>
        <dbReference type="Google" id="ProtNLM"/>
    </source>
</evidence>
<protein>
    <recommendedName>
        <fullName evidence="6">Protein kinase domain-containing protein</fullName>
    </recommendedName>
</protein>
<dbReference type="AlphaFoldDB" id="A0A9R1W9U0"/>
<evidence type="ECO:0000256" key="2">
    <source>
        <dbReference type="ARBA" id="ARBA00022729"/>
    </source>
</evidence>
<dbReference type="SUPFAM" id="SSF52058">
    <property type="entry name" value="L domain-like"/>
    <property type="match status" value="1"/>
</dbReference>
<dbReference type="InterPro" id="IPR051716">
    <property type="entry name" value="Plant_RL_S/T_kinase"/>
</dbReference>
<reference evidence="4 5" key="1">
    <citation type="journal article" date="2017" name="Nat. Commun.">
        <title>Genome assembly with in vitro proximity ligation data and whole-genome triplication in lettuce.</title>
        <authorList>
            <person name="Reyes-Chin-Wo S."/>
            <person name="Wang Z."/>
            <person name="Yang X."/>
            <person name="Kozik A."/>
            <person name="Arikit S."/>
            <person name="Song C."/>
            <person name="Xia L."/>
            <person name="Froenicke L."/>
            <person name="Lavelle D.O."/>
            <person name="Truco M.J."/>
            <person name="Xia R."/>
            <person name="Zhu S."/>
            <person name="Xu C."/>
            <person name="Xu H."/>
            <person name="Xu X."/>
            <person name="Cox K."/>
            <person name="Korf I."/>
            <person name="Meyers B.C."/>
            <person name="Michelmore R.W."/>
        </authorList>
    </citation>
    <scope>NUCLEOTIDE SEQUENCE [LARGE SCALE GENOMIC DNA]</scope>
    <source>
        <strain evidence="5">cv. Salinas</strain>
        <tissue evidence="4">Seedlings</tissue>
    </source>
</reference>
<keyword evidence="2" id="KW-0732">Signal</keyword>
<dbReference type="SUPFAM" id="SSF56112">
    <property type="entry name" value="Protein kinase-like (PK-like)"/>
    <property type="match status" value="1"/>
</dbReference>
<dbReference type="PANTHER" id="PTHR48053:SF128">
    <property type="entry name" value="PROTEIN KINASE DOMAIN-CONTAINING PROTEIN"/>
    <property type="match status" value="1"/>
</dbReference>
<keyword evidence="5" id="KW-1185">Reference proteome</keyword>
<dbReference type="Gene3D" id="3.30.200.20">
    <property type="entry name" value="Phosphorylase Kinase, domain 1"/>
    <property type="match status" value="1"/>
</dbReference>
<proteinExistence type="predicted"/>
<accession>A0A9R1W9U0</accession>
<organism evidence="4 5">
    <name type="scientific">Lactuca sativa</name>
    <name type="common">Garden lettuce</name>
    <dbReference type="NCBI Taxonomy" id="4236"/>
    <lineage>
        <taxon>Eukaryota</taxon>
        <taxon>Viridiplantae</taxon>
        <taxon>Streptophyta</taxon>
        <taxon>Embryophyta</taxon>
        <taxon>Tracheophyta</taxon>
        <taxon>Spermatophyta</taxon>
        <taxon>Magnoliopsida</taxon>
        <taxon>eudicotyledons</taxon>
        <taxon>Gunneridae</taxon>
        <taxon>Pentapetalae</taxon>
        <taxon>asterids</taxon>
        <taxon>campanulids</taxon>
        <taxon>Asterales</taxon>
        <taxon>Asteraceae</taxon>
        <taxon>Cichorioideae</taxon>
        <taxon>Cichorieae</taxon>
        <taxon>Lactucinae</taxon>
        <taxon>Lactuca</taxon>
    </lineage>
</organism>
<name>A0A9R1W9U0_LACSA</name>
<keyword evidence="3" id="KW-0675">Receptor</keyword>
<dbReference type="InterPro" id="IPR001611">
    <property type="entry name" value="Leu-rich_rpt"/>
</dbReference>
<dbReference type="Proteomes" id="UP000235145">
    <property type="component" value="Unassembled WGS sequence"/>
</dbReference>
<dbReference type="EMBL" id="NBSK02000003">
    <property type="protein sequence ID" value="KAJ0218952.1"/>
    <property type="molecule type" value="Genomic_DNA"/>
</dbReference>
<dbReference type="PROSITE" id="PS51450">
    <property type="entry name" value="LRR"/>
    <property type="match status" value="1"/>
</dbReference>